<accession>A0A8S0Q751</accession>
<dbReference type="AlphaFoldDB" id="A0A8S0Q751"/>
<comment type="caution">
    <text evidence="1">The sequence shown here is derived from an EMBL/GenBank/DDBJ whole genome shotgun (WGS) entry which is preliminary data.</text>
</comment>
<sequence>MNNPHDALQNVVLHFVIEKEKILAAVGSDPAVEGESFKLPHHSIGFAFDGFIKLQGKKPKRRIRGLRDGNLQDIGTPLPMYA</sequence>
<organism evidence="1 2">
    <name type="scientific">Olea europaea subsp. europaea</name>
    <dbReference type="NCBI Taxonomy" id="158383"/>
    <lineage>
        <taxon>Eukaryota</taxon>
        <taxon>Viridiplantae</taxon>
        <taxon>Streptophyta</taxon>
        <taxon>Embryophyta</taxon>
        <taxon>Tracheophyta</taxon>
        <taxon>Spermatophyta</taxon>
        <taxon>Magnoliopsida</taxon>
        <taxon>eudicotyledons</taxon>
        <taxon>Gunneridae</taxon>
        <taxon>Pentapetalae</taxon>
        <taxon>asterids</taxon>
        <taxon>lamiids</taxon>
        <taxon>Lamiales</taxon>
        <taxon>Oleaceae</taxon>
        <taxon>Oleeae</taxon>
        <taxon>Olea</taxon>
    </lineage>
</organism>
<dbReference type="Proteomes" id="UP000594638">
    <property type="component" value="Unassembled WGS sequence"/>
</dbReference>
<evidence type="ECO:0000313" key="1">
    <source>
        <dbReference type="EMBL" id="CAA2964087.1"/>
    </source>
</evidence>
<name>A0A8S0Q751_OLEEU</name>
<proteinExistence type="predicted"/>
<gene>
    <name evidence="1" type="ORF">OLEA9_A088779</name>
</gene>
<evidence type="ECO:0000313" key="2">
    <source>
        <dbReference type="Proteomes" id="UP000594638"/>
    </source>
</evidence>
<dbReference type="Gramene" id="OE9A088779T1">
    <property type="protein sequence ID" value="OE9A088779C1"/>
    <property type="gene ID" value="OE9A088779"/>
</dbReference>
<reference evidence="1 2" key="1">
    <citation type="submission" date="2019-12" db="EMBL/GenBank/DDBJ databases">
        <authorList>
            <person name="Alioto T."/>
            <person name="Alioto T."/>
            <person name="Gomez Garrido J."/>
        </authorList>
    </citation>
    <scope>NUCLEOTIDE SEQUENCE [LARGE SCALE GENOMIC DNA]</scope>
</reference>
<dbReference type="EMBL" id="CACTIH010001818">
    <property type="protein sequence ID" value="CAA2964087.1"/>
    <property type="molecule type" value="Genomic_DNA"/>
</dbReference>
<keyword evidence="2" id="KW-1185">Reference proteome</keyword>
<protein>
    <submittedName>
        <fullName evidence="1">Uncharacterized protein</fullName>
    </submittedName>
</protein>